<evidence type="ECO:0000313" key="3">
    <source>
        <dbReference type="Proteomes" id="UP001342314"/>
    </source>
</evidence>
<keyword evidence="1" id="KW-0732">Signal</keyword>
<organism evidence="2 3">
    <name type="scientific">Rhodotorula paludigena</name>
    <dbReference type="NCBI Taxonomy" id="86838"/>
    <lineage>
        <taxon>Eukaryota</taxon>
        <taxon>Fungi</taxon>
        <taxon>Dikarya</taxon>
        <taxon>Basidiomycota</taxon>
        <taxon>Pucciniomycotina</taxon>
        <taxon>Microbotryomycetes</taxon>
        <taxon>Sporidiobolales</taxon>
        <taxon>Sporidiobolaceae</taxon>
        <taxon>Rhodotorula</taxon>
    </lineage>
</organism>
<reference evidence="2 3" key="1">
    <citation type="submission" date="2021-12" db="EMBL/GenBank/DDBJ databases">
        <title>High titer production of polyol ester of fatty acids by Rhodotorula paludigena BS15 towards product separation-free biomass refinery.</title>
        <authorList>
            <person name="Mano J."/>
            <person name="Ono H."/>
            <person name="Tanaka T."/>
            <person name="Naito K."/>
            <person name="Sushida H."/>
            <person name="Ike M."/>
            <person name="Tokuyasu K."/>
            <person name="Kitaoka M."/>
        </authorList>
    </citation>
    <scope>NUCLEOTIDE SEQUENCE [LARGE SCALE GENOMIC DNA]</scope>
    <source>
        <strain evidence="2 3">BS15</strain>
    </source>
</reference>
<protein>
    <submittedName>
        <fullName evidence="2">Uncharacterized protein</fullName>
    </submittedName>
</protein>
<name>A0AAV5GM87_9BASI</name>
<keyword evidence="3" id="KW-1185">Reference proteome</keyword>
<evidence type="ECO:0000256" key="1">
    <source>
        <dbReference type="SAM" id="SignalP"/>
    </source>
</evidence>
<comment type="caution">
    <text evidence="2">The sequence shown here is derived from an EMBL/GenBank/DDBJ whole genome shotgun (WGS) entry which is preliminary data.</text>
</comment>
<evidence type="ECO:0000313" key="2">
    <source>
        <dbReference type="EMBL" id="GJN90587.1"/>
    </source>
</evidence>
<gene>
    <name evidence="2" type="ORF">Rhopal_003599-T1</name>
</gene>
<dbReference type="EMBL" id="BQKY01000007">
    <property type="protein sequence ID" value="GJN90587.1"/>
    <property type="molecule type" value="Genomic_DNA"/>
</dbReference>
<sequence>MPRPRSAHSLCRSHLAFGLVSAAALASSAVASPLHVLEKRYTDVGGYANPTAGGGKWLTLARNTWPEGLGEPINIVISANSHPALMTDEGFYDWGMSINFGTYLLDASGVGSYHGECFGQTDGARQAANLGDGNGMHNQSDLLRENFGDVTYGVCKESANGGFHYRVWRQNGTDADTGAWFLAASEEEDLSNNHMIVDNGYDLGRDEVVRRAVAPGGTKSPITNTTYTATAVNASGVGYFDNITFWDINHRISTDGVVMVLTVDVTDPGTLAAAARSTGDNAAPGTGASAADLARAASVGLFAVFALALLL</sequence>
<feature type="chain" id="PRO_5043629936" evidence="1">
    <location>
        <begin position="32"/>
        <end position="311"/>
    </location>
</feature>
<dbReference type="Proteomes" id="UP001342314">
    <property type="component" value="Unassembled WGS sequence"/>
</dbReference>
<accession>A0AAV5GM87</accession>
<proteinExistence type="predicted"/>
<dbReference type="AlphaFoldDB" id="A0AAV5GM87"/>
<feature type="signal peptide" evidence="1">
    <location>
        <begin position="1"/>
        <end position="31"/>
    </location>
</feature>